<accession>A0A157Z1B2</accession>
<dbReference type="Pfam" id="PF00589">
    <property type="entry name" value="Phage_integrase"/>
    <property type="match status" value="1"/>
</dbReference>
<evidence type="ECO:0000256" key="1">
    <source>
        <dbReference type="ARBA" id="ARBA00008857"/>
    </source>
</evidence>
<dbReference type="GO" id="GO:0006310">
    <property type="term" value="P:DNA recombination"/>
    <property type="evidence" value="ECO:0007669"/>
    <property type="project" value="UniProtKB-KW"/>
</dbReference>
<dbReference type="Pfam" id="PF22022">
    <property type="entry name" value="Phage_int_M"/>
    <property type="match status" value="1"/>
</dbReference>
<proteinExistence type="inferred from homology"/>
<dbReference type="Gene3D" id="1.10.150.130">
    <property type="match status" value="1"/>
</dbReference>
<dbReference type="InterPro" id="IPR013762">
    <property type="entry name" value="Integrase-like_cat_sf"/>
</dbReference>
<evidence type="ECO:0000256" key="4">
    <source>
        <dbReference type="ARBA" id="ARBA00023172"/>
    </source>
</evidence>
<dbReference type="PANTHER" id="PTHR30629:SF2">
    <property type="entry name" value="PROPHAGE INTEGRASE INTS-RELATED"/>
    <property type="match status" value="1"/>
</dbReference>
<dbReference type="InterPro" id="IPR050808">
    <property type="entry name" value="Phage_Integrase"/>
</dbReference>
<name>A0A157Z1B2_9BURK</name>
<reference evidence="6" key="1">
    <citation type="submission" date="2016-01" db="EMBL/GenBank/DDBJ databases">
        <authorList>
            <person name="Peeters C."/>
        </authorList>
    </citation>
    <scope>NUCLEOTIDE SEQUENCE [LARGE SCALE GENOMIC DNA]</scope>
    <source>
        <strain evidence="6">LMG 29326</strain>
    </source>
</reference>
<keyword evidence="4" id="KW-0233">DNA recombination</keyword>
<dbReference type="CDD" id="cd00801">
    <property type="entry name" value="INT_P4_C"/>
    <property type="match status" value="1"/>
</dbReference>
<dbReference type="STRING" id="1777144.AWB83_00063"/>
<dbReference type="InterPro" id="IPR002104">
    <property type="entry name" value="Integrase_catalytic"/>
</dbReference>
<dbReference type="GO" id="GO:0003677">
    <property type="term" value="F:DNA binding"/>
    <property type="evidence" value="ECO:0007669"/>
    <property type="project" value="UniProtKB-KW"/>
</dbReference>
<evidence type="ECO:0000256" key="2">
    <source>
        <dbReference type="ARBA" id="ARBA00022908"/>
    </source>
</evidence>
<dbReference type="PANTHER" id="PTHR30629">
    <property type="entry name" value="PROPHAGE INTEGRASE"/>
    <property type="match status" value="1"/>
</dbReference>
<dbReference type="InterPro" id="IPR038488">
    <property type="entry name" value="Integrase_DNA-bd_sf"/>
</dbReference>
<dbReference type="Gene3D" id="1.10.443.10">
    <property type="entry name" value="Intergrase catalytic core"/>
    <property type="match status" value="1"/>
</dbReference>
<dbReference type="Gene3D" id="3.30.160.390">
    <property type="entry name" value="Integrase, DNA-binding domain"/>
    <property type="match status" value="1"/>
</dbReference>
<dbReference type="RefSeq" id="WP_087042266.1">
    <property type="nucleotide sequence ID" value="NZ_FCOB02000001.1"/>
</dbReference>
<dbReference type="Pfam" id="PF13356">
    <property type="entry name" value="Arm-DNA-bind_3"/>
    <property type="match status" value="1"/>
</dbReference>
<dbReference type="OrthoDB" id="9775880at2"/>
<evidence type="ECO:0000313" key="6">
    <source>
        <dbReference type="EMBL" id="SAK39272.1"/>
    </source>
</evidence>
<evidence type="ECO:0000313" key="7">
    <source>
        <dbReference type="Proteomes" id="UP000054978"/>
    </source>
</evidence>
<sequence length="415" mass="46975">MRTLNRLTAIHVTRTKKPGVYSDGGGLYLQVSRTLAKSWLFRYMRQGKARGMGLGPVHTVSLVEARIKALDCRRQLVNGIDPLDDKLAKRRAEKREHTKSLPFRDCASQYIEAHRQSWKNGKHAAQWESTLATYAYPVVGDMPVSEIDTDEIVQVLEPIWATKTETATRLRGRIEAILAWATVRRYRAGLNPARWKGHLDQLLAKPSRLQKVQHHAALPYSDAPDFMKLLRAQEGTAALALQLVILTASRTNEVIGARREEFELASALWTIPPERMKAKREHRVPLSAAAVELLKPLLEASSGEFVFPASRVGKHLSNMAMLQLLKRMEREDLTVHGFRSTFKDWARETTDYPREVSEAALAHVIGDQTEAAYARGDLFMKRASLMQDWSDYLTCRSTHSDRRAVRSEPALECNS</sequence>
<protein>
    <submittedName>
        <fullName evidence="6">Phage integrase</fullName>
    </submittedName>
</protein>
<dbReference type="InterPro" id="IPR011010">
    <property type="entry name" value="DNA_brk_join_enz"/>
</dbReference>
<dbReference type="AlphaFoldDB" id="A0A157Z1B2"/>
<feature type="domain" description="Tyr recombinase" evidence="5">
    <location>
        <begin position="213"/>
        <end position="386"/>
    </location>
</feature>
<gene>
    <name evidence="6" type="ORF">AWB83_00063</name>
</gene>
<dbReference type="Proteomes" id="UP000054978">
    <property type="component" value="Unassembled WGS sequence"/>
</dbReference>
<keyword evidence="2" id="KW-0229">DNA integration</keyword>
<keyword evidence="3" id="KW-0238">DNA-binding</keyword>
<organism evidence="6 7">
    <name type="scientific">Caballeronia ptereochthonis</name>
    <dbReference type="NCBI Taxonomy" id="1777144"/>
    <lineage>
        <taxon>Bacteria</taxon>
        <taxon>Pseudomonadati</taxon>
        <taxon>Pseudomonadota</taxon>
        <taxon>Betaproteobacteria</taxon>
        <taxon>Burkholderiales</taxon>
        <taxon>Burkholderiaceae</taxon>
        <taxon>Caballeronia</taxon>
    </lineage>
</organism>
<evidence type="ECO:0000256" key="3">
    <source>
        <dbReference type="ARBA" id="ARBA00023125"/>
    </source>
</evidence>
<dbReference type="InterPro" id="IPR025166">
    <property type="entry name" value="Integrase_DNA_bind_dom"/>
</dbReference>
<dbReference type="PROSITE" id="PS51898">
    <property type="entry name" value="TYR_RECOMBINASE"/>
    <property type="match status" value="1"/>
</dbReference>
<dbReference type="InterPro" id="IPR010998">
    <property type="entry name" value="Integrase_recombinase_N"/>
</dbReference>
<dbReference type="EMBL" id="FCOB02000001">
    <property type="protein sequence ID" value="SAK39272.1"/>
    <property type="molecule type" value="Genomic_DNA"/>
</dbReference>
<dbReference type="InterPro" id="IPR053876">
    <property type="entry name" value="Phage_int_M"/>
</dbReference>
<comment type="similarity">
    <text evidence="1">Belongs to the 'phage' integrase family.</text>
</comment>
<evidence type="ECO:0000259" key="5">
    <source>
        <dbReference type="PROSITE" id="PS51898"/>
    </source>
</evidence>
<dbReference type="GO" id="GO:0015074">
    <property type="term" value="P:DNA integration"/>
    <property type="evidence" value="ECO:0007669"/>
    <property type="project" value="UniProtKB-KW"/>
</dbReference>
<keyword evidence="7" id="KW-1185">Reference proteome</keyword>
<comment type="caution">
    <text evidence="6">The sequence shown here is derived from an EMBL/GenBank/DDBJ whole genome shotgun (WGS) entry which is preliminary data.</text>
</comment>
<dbReference type="SUPFAM" id="SSF56349">
    <property type="entry name" value="DNA breaking-rejoining enzymes"/>
    <property type="match status" value="1"/>
</dbReference>